<evidence type="ECO:0000313" key="1">
    <source>
        <dbReference type="EMBL" id="KAK7265443.1"/>
    </source>
</evidence>
<accession>A0AAN9F557</accession>
<protein>
    <submittedName>
        <fullName evidence="1">Uncharacterized protein</fullName>
    </submittedName>
</protein>
<gene>
    <name evidence="1" type="ORF">RJT34_33063</name>
</gene>
<proteinExistence type="predicted"/>
<organism evidence="1 2">
    <name type="scientific">Clitoria ternatea</name>
    <name type="common">Butterfly pea</name>
    <dbReference type="NCBI Taxonomy" id="43366"/>
    <lineage>
        <taxon>Eukaryota</taxon>
        <taxon>Viridiplantae</taxon>
        <taxon>Streptophyta</taxon>
        <taxon>Embryophyta</taxon>
        <taxon>Tracheophyta</taxon>
        <taxon>Spermatophyta</taxon>
        <taxon>Magnoliopsida</taxon>
        <taxon>eudicotyledons</taxon>
        <taxon>Gunneridae</taxon>
        <taxon>Pentapetalae</taxon>
        <taxon>rosids</taxon>
        <taxon>fabids</taxon>
        <taxon>Fabales</taxon>
        <taxon>Fabaceae</taxon>
        <taxon>Papilionoideae</taxon>
        <taxon>50 kb inversion clade</taxon>
        <taxon>NPAAA clade</taxon>
        <taxon>indigoferoid/millettioid clade</taxon>
        <taxon>Phaseoleae</taxon>
        <taxon>Clitoria</taxon>
    </lineage>
</organism>
<comment type="caution">
    <text evidence="1">The sequence shown here is derived from an EMBL/GenBank/DDBJ whole genome shotgun (WGS) entry which is preliminary data.</text>
</comment>
<sequence length="158" mass="18575">MREIRFANTEAHDWLLEIDTHIWARHSFNLLLKSDHITKHISESVNHWIGQLRDKPVLTLIESLIQKIKERHPKRRKPESLPFPAIPETLLSSQSNPLADSCQAKVVREFRVDLKICVDWRWFCVLDHAAVASCSYNFQHFLNLWKASPVFGCYLIYL</sequence>
<dbReference type="AlphaFoldDB" id="A0AAN9F557"/>
<dbReference type="EMBL" id="JAYKXN010000008">
    <property type="protein sequence ID" value="KAK7265443.1"/>
    <property type="molecule type" value="Genomic_DNA"/>
</dbReference>
<keyword evidence="2" id="KW-1185">Reference proteome</keyword>
<dbReference type="Proteomes" id="UP001359559">
    <property type="component" value="Unassembled WGS sequence"/>
</dbReference>
<evidence type="ECO:0000313" key="2">
    <source>
        <dbReference type="Proteomes" id="UP001359559"/>
    </source>
</evidence>
<name>A0AAN9F557_CLITE</name>
<reference evidence="1 2" key="1">
    <citation type="submission" date="2024-01" db="EMBL/GenBank/DDBJ databases">
        <title>The genomes of 5 underutilized Papilionoideae crops provide insights into root nodulation and disease resistance.</title>
        <authorList>
            <person name="Yuan L."/>
        </authorList>
    </citation>
    <scope>NUCLEOTIDE SEQUENCE [LARGE SCALE GENOMIC DNA]</scope>
    <source>
        <strain evidence="1">LY-2023</strain>
        <tissue evidence="1">Leaf</tissue>
    </source>
</reference>